<keyword evidence="3" id="KW-1185">Reference proteome</keyword>
<dbReference type="Proteomes" id="UP001066276">
    <property type="component" value="Chromosome 1_1"/>
</dbReference>
<protein>
    <submittedName>
        <fullName evidence="2">Uncharacterized protein</fullName>
    </submittedName>
</protein>
<evidence type="ECO:0000313" key="3">
    <source>
        <dbReference type="Proteomes" id="UP001066276"/>
    </source>
</evidence>
<comment type="caution">
    <text evidence="2">The sequence shown here is derived from an EMBL/GenBank/DDBJ whole genome shotgun (WGS) entry which is preliminary data.</text>
</comment>
<gene>
    <name evidence="2" type="ORF">NDU88_003230</name>
</gene>
<reference evidence="2" key="1">
    <citation type="journal article" date="2022" name="bioRxiv">
        <title>Sequencing and chromosome-scale assembly of the giantPleurodeles waltlgenome.</title>
        <authorList>
            <person name="Brown T."/>
            <person name="Elewa A."/>
            <person name="Iarovenko S."/>
            <person name="Subramanian E."/>
            <person name="Araus A.J."/>
            <person name="Petzold A."/>
            <person name="Susuki M."/>
            <person name="Suzuki K.-i.T."/>
            <person name="Hayashi T."/>
            <person name="Toyoda A."/>
            <person name="Oliveira C."/>
            <person name="Osipova E."/>
            <person name="Leigh N.D."/>
            <person name="Simon A."/>
            <person name="Yun M.H."/>
        </authorList>
    </citation>
    <scope>NUCLEOTIDE SEQUENCE</scope>
    <source>
        <strain evidence="2">20211129_DDA</strain>
        <tissue evidence="2">Liver</tissue>
    </source>
</reference>
<organism evidence="2 3">
    <name type="scientific">Pleurodeles waltl</name>
    <name type="common">Iberian ribbed newt</name>
    <dbReference type="NCBI Taxonomy" id="8319"/>
    <lineage>
        <taxon>Eukaryota</taxon>
        <taxon>Metazoa</taxon>
        <taxon>Chordata</taxon>
        <taxon>Craniata</taxon>
        <taxon>Vertebrata</taxon>
        <taxon>Euteleostomi</taxon>
        <taxon>Amphibia</taxon>
        <taxon>Batrachia</taxon>
        <taxon>Caudata</taxon>
        <taxon>Salamandroidea</taxon>
        <taxon>Salamandridae</taxon>
        <taxon>Pleurodelinae</taxon>
        <taxon>Pleurodeles</taxon>
    </lineage>
</organism>
<name>A0AAV7WRT3_PLEWA</name>
<feature type="region of interest" description="Disordered" evidence="1">
    <location>
        <begin position="1"/>
        <end position="105"/>
    </location>
</feature>
<sequence length="105" mass="10942">MDACGTSRGFRGPPPQGARLGCSRQGGPIPLVNAAREGPTWDPGRPRPATSGSHLPHSERGEDPQAQVSAAAPPRSRRSRDPPGNIRFSQGSGVPLSWLGVSVGR</sequence>
<evidence type="ECO:0000256" key="1">
    <source>
        <dbReference type="SAM" id="MobiDB-lite"/>
    </source>
</evidence>
<proteinExistence type="predicted"/>
<dbReference type="AlphaFoldDB" id="A0AAV7WRT3"/>
<accession>A0AAV7WRT3</accession>
<dbReference type="EMBL" id="JANPWB010000001">
    <property type="protein sequence ID" value="KAJ1215622.1"/>
    <property type="molecule type" value="Genomic_DNA"/>
</dbReference>
<evidence type="ECO:0000313" key="2">
    <source>
        <dbReference type="EMBL" id="KAJ1215622.1"/>
    </source>
</evidence>